<feature type="domain" description="Leucine-rich repeat-containing protein 37 N-terminal" evidence="4">
    <location>
        <begin position="429"/>
        <end position="461"/>
    </location>
</feature>
<dbReference type="RefSeq" id="XP_023377344.1">
    <property type="nucleotide sequence ID" value="XM_023521576.1"/>
</dbReference>
<keyword evidence="2" id="KW-1133">Transmembrane helix</keyword>
<keyword evidence="2" id="KW-0812">Transmembrane</keyword>
<dbReference type="Pfam" id="PF14914">
    <property type="entry name" value="LRRC37AB_C"/>
    <property type="match status" value="1"/>
</dbReference>
<feature type="domain" description="Leucine-rich repeat-containing protein 37 N-terminal" evidence="4">
    <location>
        <begin position="349"/>
        <end position="398"/>
    </location>
</feature>
<dbReference type="PANTHER" id="PTHR23045">
    <property type="entry name" value="LEUCINE-RICH REPEAT-CONTAINING PROTEIN 37A"/>
    <property type="match status" value="1"/>
</dbReference>
<feature type="domain" description="Leucine-rich repeat-containing protein 37 N-terminal" evidence="4">
    <location>
        <begin position="559"/>
        <end position="606"/>
    </location>
</feature>
<feature type="transmembrane region" description="Helical" evidence="2">
    <location>
        <begin position="1653"/>
        <end position="1676"/>
    </location>
</feature>
<dbReference type="OrthoDB" id="9838362at2759"/>
<dbReference type="InterPro" id="IPR029423">
    <property type="entry name" value="LRRC37AB_C"/>
</dbReference>
<dbReference type="Gene3D" id="3.80.10.10">
    <property type="entry name" value="Ribonuclease Inhibitor"/>
    <property type="match status" value="1"/>
</dbReference>
<feature type="compositionally biased region" description="Polar residues" evidence="1">
    <location>
        <begin position="79"/>
        <end position="88"/>
    </location>
</feature>
<evidence type="ECO:0000313" key="5">
    <source>
        <dbReference type="Proteomes" id="UP000515202"/>
    </source>
</evidence>
<feature type="domain" description="Leucine-rich repeat-containing protein 37 N-terminal" evidence="4">
    <location>
        <begin position="493"/>
        <end position="557"/>
    </location>
</feature>
<dbReference type="InterPro" id="IPR001611">
    <property type="entry name" value="Leu-rich_rpt"/>
</dbReference>
<dbReference type="SUPFAM" id="SSF52058">
    <property type="entry name" value="L domain-like"/>
    <property type="match status" value="1"/>
</dbReference>
<feature type="compositionally biased region" description="Polar residues" evidence="1">
    <location>
        <begin position="132"/>
        <end position="146"/>
    </location>
</feature>
<evidence type="ECO:0000259" key="3">
    <source>
        <dbReference type="Pfam" id="PF14914"/>
    </source>
</evidence>
<dbReference type="GeneID" id="105303519"/>
<feature type="region of interest" description="Disordered" evidence="1">
    <location>
        <begin position="746"/>
        <end position="768"/>
    </location>
</feature>
<feature type="domain" description="Leucine-rich repeat-containing protein 37 N-terminal" evidence="4">
    <location>
        <begin position="172"/>
        <end position="222"/>
    </location>
</feature>
<feature type="domain" description="Leucine-rich repeat-containing protein 37 N-terminal" evidence="4">
    <location>
        <begin position="684"/>
        <end position="755"/>
    </location>
</feature>
<evidence type="ECO:0000313" key="6">
    <source>
        <dbReference type="RefSeq" id="XP_023377344.1"/>
    </source>
</evidence>
<name>A0A6P6BQI1_PTEVA</name>
<protein>
    <submittedName>
        <fullName evidence="6">Leucine-rich repeat-containing protein 37A-like</fullName>
    </submittedName>
</protein>
<reference evidence="6" key="1">
    <citation type="submission" date="2025-08" db="UniProtKB">
        <authorList>
            <consortium name="RefSeq"/>
        </authorList>
    </citation>
    <scope>IDENTIFICATION</scope>
    <source>
        <tissue evidence="6">Kidney</tissue>
    </source>
</reference>
<keyword evidence="5" id="KW-1185">Reference proteome</keyword>
<evidence type="ECO:0000259" key="4">
    <source>
        <dbReference type="Pfam" id="PF15779"/>
    </source>
</evidence>
<dbReference type="Pfam" id="PF13855">
    <property type="entry name" value="LRR_8"/>
    <property type="match status" value="1"/>
</dbReference>
<proteinExistence type="predicted"/>
<organism evidence="5 6">
    <name type="scientific">Pteropus vampyrus</name>
    <name type="common">Large flying fox</name>
    <dbReference type="NCBI Taxonomy" id="132908"/>
    <lineage>
        <taxon>Eukaryota</taxon>
        <taxon>Metazoa</taxon>
        <taxon>Chordata</taxon>
        <taxon>Craniata</taxon>
        <taxon>Vertebrata</taxon>
        <taxon>Euteleostomi</taxon>
        <taxon>Mammalia</taxon>
        <taxon>Eutheria</taxon>
        <taxon>Laurasiatheria</taxon>
        <taxon>Chiroptera</taxon>
        <taxon>Yinpterochiroptera</taxon>
        <taxon>Pteropodoidea</taxon>
        <taxon>Pteropodidae</taxon>
        <taxon>Pteropodinae</taxon>
        <taxon>Pteropus</taxon>
    </lineage>
</organism>
<feature type="region of interest" description="Disordered" evidence="1">
    <location>
        <begin position="608"/>
        <end position="641"/>
    </location>
</feature>
<feature type="region of interest" description="Disordered" evidence="1">
    <location>
        <begin position="805"/>
        <end position="824"/>
    </location>
</feature>
<feature type="compositionally biased region" description="Polar residues" evidence="1">
    <location>
        <begin position="746"/>
        <end position="764"/>
    </location>
</feature>
<dbReference type="InterPro" id="IPR015753">
    <property type="entry name" value="LRRC37"/>
</dbReference>
<dbReference type="InterPro" id="IPR032675">
    <property type="entry name" value="LRR_dom_sf"/>
</dbReference>
<feature type="domain" description="LRRC37A/B like protein 1 C-terminal" evidence="3">
    <location>
        <begin position="1537"/>
        <end position="1684"/>
    </location>
</feature>
<feature type="domain" description="Leucine-rich repeat-containing protein 37 N-terminal" evidence="4">
    <location>
        <begin position="806"/>
        <end position="878"/>
    </location>
</feature>
<dbReference type="Pfam" id="PF15779">
    <property type="entry name" value="LRRC37"/>
    <property type="match status" value="9"/>
</dbReference>
<evidence type="ECO:0000256" key="1">
    <source>
        <dbReference type="SAM" id="MobiDB-lite"/>
    </source>
</evidence>
<feature type="region of interest" description="Disordered" evidence="1">
    <location>
        <begin position="547"/>
        <end position="577"/>
    </location>
</feature>
<feature type="domain" description="Leucine-rich repeat-containing protein 37 N-terminal" evidence="4">
    <location>
        <begin position="280"/>
        <end position="343"/>
    </location>
</feature>
<evidence type="ECO:0000256" key="2">
    <source>
        <dbReference type="SAM" id="Phobius"/>
    </source>
</evidence>
<keyword evidence="2" id="KW-0472">Membrane</keyword>
<feature type="region of interest" description="Disordered" evidence="1">
    <location>
        <begin position="1734"/>
        <end position="1790"/>
    </location>
</feature>
<dbReference type="Proteomes" id="UP000515202">
    <property type="component" value="Unplaced"/>
</dbReference>
<gene>
    <name evidence="6" type="primary">LOC105303519</name>
</gene>
<feature type="compositionally biased region" description="Polar residues" evidence="1">
    <location>
        <begin position="102"/>
        <end position="111"/>
    </location>
</feature>
<dbReference type="PANTHER" id="PTHR23045:SF9">
    <property type="entry name" value="LEUCINE RICH REPEAT CONTAINING 37A-RELATED"/>
    <property type="match status" value="1"/>
</dbReference>
<feature type="region of interest" description="Disordered" evidence="1">
    <location>
        <begin position="1"/>
        <end position="191"/>
    </location>
</feature>
<dbReference type="KEGG" id="pvp:105303519"/>
<dbReference type="InterPro" id="IPR032754">
    <property type="entry name" value="LRRC37_N"/>
</dbReference>
<feature type="region of interest" description="Disordered" evidence="1">
    <location>
        <begin position="389"/>
        <end position="533"/>
    </location>
</feature>
<sequence>MKLSSFQQEALAEPSEPPKEIESSSTEQVSAYPPKPTEEIKLPTQEEALPQPSEKTESSSVLQEAPSLPLKSLKEMEPSLTQQVVQTQPSEPPEKMEPSPSLQQAPHQSPETPKEDVVQIPVHNEVEVSAPGQDQAQHSNFPSFTVQPLDLGLSITPEPAAEIEHSTALQKTTAPPKHPKVTLPHPEQVQAKHSKLTEVTIQPLDLELAITPGLITEVELSPTVLKTPAKPPEPAKEIVVQPPEPAKEVVVQPPEPAKEVVVQPPEPAKEVVVQPPEPAKEVVVQPPEPPNEVVFQPRLYQVTVPAPGQDQAQQLSSPNVTVQPLDLEFTVTPEPPVEAEYSTALQQITAFPQYPEVMLSRSEQVQVQHPTLSEVTVQPLDLELTITPESNIEVEPSPTMQENPIQPPEPPKEDVVQPPLRQEVTVPIPPTMQENPTQPPEPPKEDVVQPPLRQEVTVPIPPTMQENPTQPPEPLKEDVVQPPLRQEVTVPIPPTMQENPTQPPEPPKEDVVQPPLRQEVTVPIPRQYLPSPDVTVEPLELGLTLTPEPITEIERSTVPPEYPEVTLPHPEQVQSQHPNLTEATVQPLDMGLIITPESSIEAEPSPIIQETPIQPPEPGVTFTPEPTTEVKHSTALQQTAAPPEYPEVTLPHLEQVQSQHPSLAEFTAQPLDTEFTITPESSIEVEPSPIIQETPVQPPEPPNEVVVQPRLYQEVTVPAPGQSQAQPPTSPRVTVYPLDLGVSITSEPTEAKHSTTVQQTTAPSPEQPDVTLLHPENVQSQHPNLTEFTVQPMDLDITVTSGSNVEAETSPTMLKTPVQPPGTTSGGAVQYPFPQEVTVPTSSKDQGQYLKSPTVTVHHVNLELTITPEPTTEAKHSTALTNTTAPPEYPEVTVPYTKQVQSQHPNVTEVELATVNPKVTITQQPESSETVPPTTEQNATINIDVCKLCACKDETLSCIGLSPKQRLRRVPVPESNIYNGTFTILNFQGNSISYIDENIWNSYRWAEKLILSENHLSELHKDSFEGLLSLQYLILNRNPLITVEDSYLFKLPALKYLDMGTTQVSLSTVESILMLTLELEKLILPTRIACCLCKFKNSIEVVCKTVKLHCDTECLTNTSYCDEEIAIGNAEGSFMKVLQARKKNTSTELIIEPEKASSDRNGISLSGSMNEQLDFNDESDVISALNYILPYFSEGNLEDVESILLPFIKLLFSNPQENSLAKIQSVRKRLLRVNRVLKDPRGIQKRHFKEVGDQSFRRKQNAQPIVENTVKERRLRRPSPRELEYLHMVHRPRKLVENSFNTEPSFINKHKAAVSSFLKQFSMGRPSDSTYPGSLPQAKNKSKDFSYPIFILENANARVRNMKASELVSHARKKHLFHKSRSHVIQKTSKPKMSRKFRKEGSLNRLMLAKRPPFSVVKSLINSPARESFSSSEELTSQENPDFFSLSETATENATAANRTAQTVFEENVPMGNITVPEEIIPKTSDHENVSSADSAVTADNLMPTVKQTNETQWEYHNVGTDLPSTAQGFTFPFFSSPGDQFETQLNQQLRSLIPNNDVRKLISHVIRTLKMDCSEVTVQLACAKLISRTGLLMKLLSEQQEVKVAKAEWDTDQWKNENYINESTEAQAEQKGGQELRELTKEVPGYGYNNKLILAISVTVVVMILIIIFCLIEIYSHRTASEEDKEGSSRGFFRFLLRRRCSVERENQEGFFWRRRPLWLRDMYRPLNATRKKNMAQKLHDKDSSDEDEIFNKDKGELGESSTEKVLFRESATEEPVEESQAGHDTVKD</sequence>
<feature type="domain" description="Leucine-rich repeat-containing protein 37 N-terminal" evidence="4">
    <location>
        <begin position="96"/>
        <end position="167"/>
    </location>
</feature>
<feature type="compositionally biased region" description="Basic and acidic residues" evidence="1">
    <location>
        <begin position="1751"/>
        <end position="1773"/>
    </location>
</feature>
<accession>A0A6P6BQI1</accession>